<protein>
    <submittedName>
        <fullName evidence="2">N-acetyltransferase domain-containing protein</fullName>
    </submittedName>
</protein>
<sequence length="304" mass="35215">MQKFYTFRKVTKIPDAKYEDTEELIFDALSIPIKQPLSYAAFDDNELVGIHLNRLHTKDEFPQLFEGKLYDLNAKLCLKKDYAEDIAKGPYNQVANRIYVLLNECLSQTGKFLPEDIKNLGYMKVTGIKPEYMGLHTKDEFLQLFKGKLYDLNAKFCIQKDYAEDIANGPYNPIANRIYVLLNECLTQAGKFLPEDIKNLGYMKVTVIKPEYMGNGLFQYFFIESFKTFKEKDCNYFIAFCLATASAKMCEKMGMWSAFCFPYSEYKENRKPVFENLHDGAEGVHLMIGKVDVAMKILEESRKK</sequence>
<name>A0AC34G1Z9_9BILA</name>
<evidence type="ECO:0000313" key="1">
    <source>
        <dbReference type="Proteomes" id="UP000887579"/>
    </source>
</evidence>
<evidence type="ECO:0000313" key="2">
    <source>
        <dbReference type="WBParaSite" id="ES5_v2.g23747.t1"/>
    </source>
</evidence>
<dbReference type="WBParaSite" id="ES5_v2.g23747.t1">
    <property type="protein sequence ID" value="ES5_v2.g23747.t1"/>
    <property type="gene ID" value="ES5_v2.g23747"/>
</dbReference>
<dbReference type="Proteomes" id="UP000887579">
    <property type="component" value="Unplaced"/>
</dbReference>
<proteinExistence type="predicted"/>
<organism evidence="1 2">
    <name type="scientific">Panagrolaimus sp. ES5</name>
    <dbReference type="NCBI Taxonomy" id="591445"/>
    <lineage>
        <taxon>Eukaryota</taxon>
        <taxon>Metazoa</taxon>
        <taxon>Ecdysozoa</taxon>
        <taxon>Nematoda</taxon>
        <taxon>Chromadorea</taxon>
        <taxon>Rhabditida</taxon>
        <taxon>Tylenchina</taxon>
        <taxon>Panagrolaimomorpha</taxon>
        <taxon>Panagrolaimoidea</taxon>
        <taxon>Panagrolaimidae</taxon>
        <taxon>Panagrolaimus</taxon>
    </lineage>
</organism>
<accession>A0AC34G1Z9</accession>
<reference evidence="2" key="1">
    <citation type="submission" date="2022-11" db="UniProtKB">
        <authorList>
            <consortium name="WormBaseParasite"/>
        </authorList>
    </citation>
    <scope>IDENTIFICATION</scope>
</reference>